<dbReference type="PROSITE" id="PS50059">
    <property type="entry name" value="FKBP_PPIASE"/>
    <property type="match status" value="1"/>
</dbReference>
<evidence type="ECO:0000256" key="2">
    <source>
        <dbReference type="ARBA" id="ARBA00013194"/>
    </source>
</evidence>
<dbReference type="EMBL" id="AUPL01000788">
    <property type="protein sequence ID" value="ESL11460.1"/>
    <property type="molecule type" value="Genomic_DNA"/>
</dbReference>
<dbReference type="OrthoDB" id="1902587at2759"/>
<dbReference type="Gene3D" id="3.10.50.40">
    <property type="match status" value="1"/>
</dbReference>
<comment type="caution">
    <text evidence="7">The sequence shown here is derived from an EMBL/GenBank/DDBJ whole genome shotgun (WGS) entry which is preliminary data.</text>
</comment>
<dbReference type="PANTHER" id="PTHR10516">
    <property type="entry name" value="PEPTIDYL-PROLYL CIS-TRANS ISOMERASE"/>
    <property type="match status" value="1"/>
</dbReference>
<accession>A0A061JAS8</accession>
<dbReference type="InterPro" id="IPR050689">
    <property type="entry name" value="FKBP-type_PPIase"/>
</dbReference>
<dbReference type="AlphaFoldDB" id="A0A061JAS8"/>
<feature type="domain" description="PPIase FKBP-type" evidence="6">
    <location>
        <begin position="19"/>
        <end position="109"/>
    </location>
</feature>
<dbReference type="SUPFAM" id="SSF54534">
    <property type="entry name" value="FKBP-like"/>
    <property type="match status" value="1"/>
</dbReference>
<evidence type="ECO:0000256" key="4">
    <source>
        <dbReference type="ARBA" id="ARBA00023235"/>
    </source>
</evidence>
<evidence type="ECO:0000313" key="8">
    <source>
        <dbReference type="Proteomes" id="UP000031737"/>
    </source>
</evidence>
<evidence type="ECO:0000259" key="6">
    <source>
        <dbReference type="PROSITE" id="PS50059"/>
    </source>
</evidence>
<evidence type="ECO:0000313" key="7">
    <source>
        <dbReference type="EMBL" id="ESL11460.1"/>
    </source>
</evidence>
<name>A0A061JAS8_TRYRA</name>
<dbReference type="EC" id="5.2.1.8" evidence="2 5"/>
<dbReference type="InterPro" id="IPR001179">
    <property type="entry name" value="PPIase_FKBP_dom"/>
</dbReference>
<comment type="catalytic activity">
    <reaction evidence="1 5">
        <text>[protein]-peptidylproline (omega=180) = [protein]-peptidylproline (omega=0)</text>
        <dbReference type="Rhea" id="RHEA:16237"/>
        <dbReference type="Rhea" id="RHEA-COMP:10747"/>
        <dbReference type="Rhea" id="RHEA-COMP:10748"/>
        <dbReference type="ChEBI" id="CHEBI:83833"/>
        <dbReference type="ChEBI" id="CHEBI:83834"/>
        <dbReference type="EC" id="5.2.1.8"/>
    </reaction>
</comment>
<sequence>MGVTRKVLSEGNGVQPRAGDVITVHCTGYLANGKKKFWSTLDNNEPFAFRVGLGQVIRGWDEGMLMMSTGEKAELTMSGDFAYGKKGFPAWGIPPDADLLFEIELLKIN</sequence>
<dbReference type="GO" id="GO:0003755">
    <property type="term" value="F:peptidyl-prolyl cis-trans isomerase activity"/>
    <property type="evidence" value="ECO:0007669"/>
    <property type="project" value="UniProtKB-KW"/>
</dbReference>
<dbReference type="PANTHER" id="PTHR10516:SF443">
    <property type="entry name" value="FK506-BINDING PROTEIN 59-RELATED"/>
    <property type="match status" value="1"/>
</dbReference>
<keyword evidence="8" id="KW-1185">Reference proteome</keyword>
<dbReference type="Pfam" id="PF00254">
    <property type="entry name" value="FKBP_C"/>
    <property type="match status" value="1"/>
</dbReference>
<evidence type="ECO:0000256" key="1">
    <source>
        <dbReference type="ARBA" id="ARBA00000971"/>
    </source>
</evidence>
<proteinExistence type="predicted"/>
<evidence type="ECO:0000256" key="5">
    <source>
        <dbReference type="PROSITE-ProRule" id="PRU00277"/>
    </source>
</evidence>
<dbReference type="InterPro" id="IPR046357">
    <property type="entry name" value="PPIase_dom_sf"/>
</dbReference>
<reference evidence="7 8" key="1">
    <citation type="submission" date="2013-07" db="EMBL/GenBank/DDBJ databases">
        <authorList>
            <person name="Stoco P.H."/>
            <person name="Wagner G."/>
            <person name="Gerber A."/>
            <person name="Zaha A."/>
            <person name="Thompson C."/>
            <person name="Bartholomeu D.C."/>
            <person name="Luckemeyer D.D."/>
            <person name="Bahia D."/>
            <person name="Loreto E."/>
            <person name="Prestes E.B."/>
            <person name="Lima F.M."/>
            <person name="Rodrigues-Luiz G."/>
            <person name="Vallejo G.A."/>
            <person name="Filho J.F."/>
            <person name="Monteiro K.M."/>
            <person name="Tyler K.M."/>
            <person name="de Almeida L.G."/>
            <person name="Ortiz M.F."/>
            <person name="Siervo M.A."/>
            <person name="de Moraes M.H."/>
            <person name="Cunha O.L."/>
            <person name="Mendonca-Neto R."/>
            <person name="Silva R."/>
            <person name="Teixeira S.M."/>
            <person name="Murta S.M."/>
            <person name="Sincero T.C."/>
            <person name="Mendes T.A."/>
            <person name="Urmenyi T.P."/>
            <person name="Silva V.G."/>
            <person name="da Rocha W.D."/>
            <person name="Andersson B."/>
            <person name="Romanha A.J."/>
            <person name="Steindel M."/>
            <person name="de Vasconcelos A.T."/>
            <person name="Grisard E.C."/>
        </authorList>
    </citation>
    <scope>NUCLEOTIDE SEQUENCE [LARGE SCALE GENOMIC DNA]</scope>
    <source>
        <strain evidence="7 8">SC58</strain>
    </source>
</reference>
<dbReference type="GO" id="GO:0005737">
    <property type="term" value="C:cytoplasm"/>
    <property type="evidence" value="ECO:0007669"/>
    <property type="project" value="TreeGrafter"/>
</dbReference>
<protein>
    <recommendedName>
        <fullName evidence="2 5">peptidylprolyl isomerase</fullName>
        <ecNumber evidence="2 5">5.2.1.8</ecNumber>
    </recommendedName>
</protein>
<keyword evidence="3 5" id="KW-0697">Rotamase</keyword>
<dbReference type="FunFam" id="3.10.50.40:FF:000006">
    <property type="entry name" value="Peptidyl-prolyl cis-trans isomerase"/>
    <property type="match status" value="1"/>
</dbReference>
<dbReference type="VEuPathDB" id="TriTrypDB:TRSC58_00788"/>
<evidence type="ECO:0000256" key="3">
    <source>
        <dbReference type="ARBA" id="ARBA00023110"/>
    </source>
</evidence>
<dbReference type="Proteomes" id="UP000031737">
    <property type="component" value="Unassembled WGS sequence"/>
</dbReference>
<organism evidence="7 8">
    <name type="scientific">Trypanosoma rangeli SC58</name>
    <dbReference type="NCBI Taxonomy" id="429131"/>
    <lineage>
        <taxon>Eukaryota</taxon>
        <taxon>Discoba</taxon>
        <taxon>Euglenozoa</taxon>
        <taxon>Kinetoplastea</taxon>
        <taxon>Metakinetoplastina</taxon>
        <taxon>Trypanosomatida</taxon>
        <taxon>Trypanosomatidae</taxon>
        <taxon>Trypanosoma</taxon>
        <taxon>Herpetosoma</taxon>
    </lineage>
</organism>
<gene>
    <name evidence="7" type="ORF">TRSC58_00788</name>
</gene>
<keyword evidence="4 5" id="KW-0413">Isomerase</keyword>